<evidence type="ECO:0000256" key="6">
    <source>
        <dbReference type="ARBA" id="ARBA00022490"/>
    </source>
</evidence>
<accession>A0A8J6HQD3</accession>
<evidence type="ECO:0000256" key="12">
    <source>
        <dbReference type="ARBA" id="ARBA00049436"/>
    </source>
</evidence>
<reference evidence="18" key="1">
    <citation type="submission" date="2020-06" db="EMBL/GenBank/DDBJ databases">
        <title>Novel chitinolytic bacterium.</title>
        <authorList>
            <person name="Ungkulpasvich U."/>
            <person name="Kosugi A."/>
            <person name="Uke A."/>
        </authorList>
    </citation>
    <scope>NUCLEOTIDE SEQUENCE</scope>
    <source>
        <strain evidence="18">UUS1-1</strain>
    </source>
</reference>
<evidence type="ECO:0000256" key="14">
    <source>
        <dbReference type="RuleBase" id="RU000384"/>
    </source>
</evidence>
<evidence type="ECO:0000256" key="5">
    <source>
        <dbReference type="ARBA" id="ARBA00021364"/>
    </source>
</evidence>
<keyword evidence="8" id="KW-0479">Metal-binding</keyword>
<evidence type="ECO:0000256" key="3">
    <source>
        <dbReference type="ARBA" id="ARBA00009897"/>
    </source>
</evidence>
<dbReference type="InterPro" id="IPR027303">
    <property type="entry name" value="Gln_synth_gly_rich_site"/>
</dbReference>
<feature type="domain" description="GS beta-grasp" evidence="16">
    <location>
        <begin position="16"/>
        <end position="102"/>
    </location>
</feature>
<dbReference type="GO" id="GO:0046872">
    <property type="term" value="F:metal ion binding"/>
    <property type="evidence" value="ECO:0007669"/>
    <property type="project" value="UniProtKB-KW"/>
</dbReference>
<keyword evidence="19" id="KW-1185">Reference proteome</keyword>
<keyword evidence="6" id="KW-0963">Cytoplasm</keyword>
<evidence type="ECO:0000259" key="16">
    <source>
        <dbReference type="PROSITE" id="PS51986"/>
    </source>
</evidence>
<evidence type="ECO:0000256" key="15">
    <source>
        <dbReference type="RuleBase" id="RU004356"/>
    </source>
</evidence>
<dbReference type="AlphaFoldDB" id="A0A8J6HQD3"/>
<dbReference type="InterPro" id="IPR014746">
    <property type="entry name" value="Gln_synth/guanido_kin_cat_dom"/>
</dbReference>
<evidence type="ECO:0000256" key="9">
    <source>
        <dbReference type="ARBA" id="ARBA00022741"/>
    </source>
</evidence>
<dbReference type="PANTHER" id="PTHR43785">
    <property type="entry name" value="GAMMA-GLUTAMYLPUTRESCINE SYNTHETASE"/>
    <property type="match status" value="1"/>
</dbReference>
<keyword evidence="9 15" id="KW-0547">Nucleotide-binding</keyword>
<dbReference type="GO" id="GO:0004356">
    <property type="term" value="F:glutamine synthetase activity"/>
    <property type="evidence" value="ECO:0007669"/>
    <property type="project" value="UniProtKB-EC"/>
</dbReference>
<dbReference type="PANTHER" id="PTHR43785:SF12">
    <property type="entry name" value="TYPE-1 GLUTAMINE SYNTHETASE 2"/>
    <property type="match status" value="1"/>
</dbReference>
<dbReference type="GO" id="GO:0005524">
    <property type="term" value="F:ATP binding"/>
    <property type="evidence" value="ECO:0007669"/>
    <property type="project" value="UniProtKB-KW"/>
</dbReference>
<dbReference type="InterPro" id="IPR027302">
    <property type="entry name" value="Gln_synth_N_conserv_site"/>
</dbReference>
<keyword evidence="7 15" id="KW-0436">Ligase</keyword>
<dbReference type="RefSeq" id="WP_181338574.1">
    <property type="nucleotide sequence ID" value="NZ_JAAKDE010000002.1"/>
</dbReference>
<comment type="cofactor">
    <cofactor evidence="1">
        <name>Mg(2+)</name>
        <dbReference type="ChEBI" id="CHEBI:18420"/>
    </cofactor>
</comment>
<organism evidence="18 19">
    <name type="scientific">Capillibacterium thermochitinicola</name>
    <dbReference type="NCBI Taxonomy" id="2699427"/>
    <lineage>
        <taxon>Bacteria</taxon>
        <taxon>Bacillati</taxon>
        <taxon>Bacillota</taxon>
        <taxon>Capillibacterium</taxon>
    </lineage>
</organism>
<evidence type="ECO:0000313" key="18">
    <source>
        <dbReference type="EMBL" id="MBA2132126.1"/>
    </source>
</evidence>
<dbReference type="SUPFAM" id="SSF55931">
    <property type="entry name" value="Glutamine synthetase/guanido kinase"/>
    <property type="match status" value="1"/>
</dbReference>
<dbReference type="SUPFAM" id="SSF54368">
    <property type="entry name" value="Glutamine synthetase, N-terminal domain"/>
    <property type="match status" value="1"/>
</dbReference>
<keyword evidence="11" id="KW-0460">Magnesium</keyword>
<dbReference type="EMBL" id="JAAKDE010000002">
    <property type="protein sequence ID" value="MBA2132126.1"/>
    <property type="molecule type" value="Genomic_DNA"/>
</dbReference>
<dbReference type="EC" id="6.3.1.2" evidence="4 15"/>
<dbReference type="PROSITE" id="PS00181">
    <property type="entry name" value="GLNA_ATP"/>
    <property type="match status" value="1"/>
</dbReference>
<dbReference type="InterPro" id="IPR036651">
    <property type="entry name" value="Gln_synt_N_sf"/>
</dbReference>
<evidence type="ECO:0000256" key="2">
    <source>
        <dbReference type="ARBA" id="ARBA00004496"/>
    </source>
</evidence>
<comment type="catalytic activity">
    <reaction evidence="12 15">
        <text>L-glutamate + NH4(+) + ATP = L-glutamine + ADP + phosphate + H(+)</text>
        <dbReference type="Rhea" id="RHEA:16169"/>
        <dbReference type="ChEBI" id="CHEBI:15378"/>
        <dbReference type="ChEBI" id="CHEBI:28938"/>
        <dbReference type="ChEBI" id="CHEBI:29985"/>
        <dbReference type="ChEBI" id="CHEBI:30616"/>
        <dbReference type="ChEBI" id="CHEBI:43474"/>
        <dbReference type="ChEBI" id="CHEBI:58359"/>
        <dbReference type="ChEBI" id="CHEBI:456216"/>
        <dbReference type="EC" id="6.3.1.2"/>
    </reaction>
</comment>
<dbReference type="Proteomes" id="UP000657177">
    <property type="component" value="Unassembled WGS sequence"/>
</dbReference>
<dbReference type="PROSITE" id="PS51986">
    <property type="entry name" value="GS_BETA_GRASP"/>
    <property type="match status" value="1"/>
</dbReference>
<dbReference type="Gene3D" id="3.30.590.10">
    <property type="entry name" value="Glutamine synthetase/guanido kinase, catalytic domain"/>
    <property type="match status" value="1"/>
</dbReference>
<gene>
    <name evidence="18" type="ORF">G5B42_00950</name>
</gene>
<evidence type="ECO:0000256" key="4">
    <source>
        <dbReference type="ARBA" id="ARBA00012937"/>
    </source>
</evidence>
<evidence type="ECO:0000256" key="13">
    <source>
        <dbReference type="PROSITE-ProRule" id="PRU01330"/>
    </source>
</evidence>
<dbReference type="InterPro" id="IPR008146">
    <property type="entry name" value="Gln_synth_cat_dom"/>
</dbReference>
<dbReference type="GO" id="GO:0006542">
    <property type="term" value="P:glutamine biosynthetic process"/>
    <property type="evidence" value="ECO:0007669"/>
    <property type="project" value="InterPro"/>
</dbReference>
<name>A0A8J6HQD3_9FIRM</name>
<comment type="caution">
    <text evidence="18">The sequence shown here is derived from an EMBL/GenBank/DDBJ whole genome shotgun (WGS) entry which is preliminary data.</text>
</comment>
<dbReference type="FunFam" id="3.30.590.10:FF:000003">
    <property type="entry name" value="Glutamine synthetase 2"/>
    <property type="match status" value="1"/>
</dbReference>
<sequence length="444" mass="49769">MLNSKQKEVIKRAHELNVRFVRLQFTDILGNFKNLAITINQLERAFTEGIIFDGSSIQGFTRIHESDMYLRPDPDTFTIFPWRPKEGGAVARLICDVYTPDGEPFVGCPRYILRQVLAEANALGYTLYVGPEPEFFLFETDERGRPRKETIDTGSYFDLSPLDRGEDARRDIVITLEEMGLEIESSHHEVAPGQHEIDLHFTEALSAADNFMTFKLVTKVIAKKHGLHATFMPKPIFGENGSGLHLHQSLYQNGVNVFADPEGEFGISDLARHYIAGLMHHAPALCALGNPTVNSYKRLVPGYEAPVDITWSDRGRSTLIRIPGAGGPSARVEFRSPDPAANPYLIIAAALKAGLDGIQNRMNPGKPIPESSYELSPDERQKLGIRSLPGSLREALDCLAGDALIREMLGKHAFDHYMKAKLIEWEVYRTQVHQWEIDQYLGNI</sequence>
<protein>
    <recommendedName>
        <fullName evidence="5 15">Glutamine synthetase</fullName>
        <ecNumber evidence="4 15">6.3.1.2</ecNumber>
    </recommendedName>
</protein>
<dbReference type="PROSITE" id="PS00180">
    <property type="entry name" value="GLNA_1"/>
    <property type="match status" value="1"/>
</dbReference>
<evidence type="ECO:0000256" key="1">
    <source>
        <dbReference type="ARBA" id="ARBA00001946"/>
    </source>
</evidence>
<evidence type="ECO:0000259" key="17">
    <source>
        <dbReference type="PROSITE" id="PS51987"/>
    </source>
</evidence>
<comment type="subcellular location">
    <subcellularLocation>
        <location evidence="2">Cytoplasm</location>
    </subcellularLocation>
</comment>
<evidence type="ECO:0000313" key="19">
    <source>
        <dbReference type="Proteomes" id="UP000657177"/>
    </source>
</evidence>
<dbReference type="GO" id="GO:0005737">
    <property type="term" value="C:cytoplasm"/>
    <property type="evidence" value="ECO:0007669"/>
    <property type="project" value="UniProtKB-SubCell"/>
</dbReference>
<dbReference type="FunFam" id="3.10.20.70:FF:000005">
    <property type="entry name" value="Glutamine synthetase"/>
    <property type="match status" value="1"/>
</dbReference>
<dbReference type="InterPro" id="IPR008147">
    <property type="entry name" value="Gln_synt_N"/>
</dbReference>
<evidence type="ECO:0000256" key="10">
    <source>
        <dbReference type="ARBA" id="ARBA00022840"/>
    </source>
</evidence>
<dbReference type="Pfam" id="PF00120">
    <property type="entry name" value="Gln-synt_C"/>
    <property type="match status" value="1"/>
</dbReference>
<feature type="domain" description="GS catalytic" evidence="17">
    <location>
        <begin position="109"/>
        <end position="444"/>
    </location>
</feature>
<dbReference type="SMART" id="SM01230">
    <property type="entry name" value="Gln-synt_C"/>
    <property type="match status" value="1"/>
</dbReference>
<comment type="similarity">
    <text evidence="3 13 14">Belongs to the glutamine synthetase family.</text>
</comment>
<proteinExistence type="inferred from homology"/>
<dbReference type="PROSITE" id="PS51987">
    <property type="entry name" value="GS_CATALYTIC"/>
    <property type="match status" value="1"/>
</dbReference>
<dbReference type="Pfam" id="PF03951">
    <property type="entry name" value="Gln-synt_N"/>
    <property type="match status" value="1"/>
</dbReference>
<dbReference type="Gene3D" id="3.10.20.70">
    <property type="entry name" value="Glutamine synthetase, N-terminal domain"/>
    <property type="match status" value="1"/>
</dbReference>
<evidence type="ECO:0000256" key="8">
    <source>
        <dbReference type="ARBA" id="ARBA00022723"/>
    </source>
</evidence>
<evidence type="ECO:0000256" key="11">
    <source>
        <dbReference type="ARBA" id="ARBA00022842"/>
    </source>
</evidence>
<keyword evidence="10 15" id="KW-0067">ATP-binding</keyword>
<evidence type="ECO:0000256" key="7">
    <source>
        <dbReference type="ARBA" id="ARBA00022598"/>
    </source>
</evidence>